<reference evidence="2 3" key="1">
    <citation type="submission" date="2016-07" db="EMBL/GenBank/DDBJ databases">
        <authorList>
            <person name="Guido M.J."/>
            <person name="Iyengar P."/>
            <person name="Kasturiachi N.S."/>
            <person name="Pressimone C.A."/>
            <person name="Schiebel J.G."/>
            <person name="Furbee E.C."/>
            <person name="Grubb S.R."/>
            <person name="Warner M.H."/>
            <person name="Garlena R.A."/>
            <person name="Russell D.A."/>
            <person name="Pope W.H."/>
            <person name="Jacobs-Sera D."/>
            <person name="Hendrix R.W."/>
            <person name="Hatfull G.F."/>
        </authorList>
    </citation>
    <scope>NUCLEOTIDE SEQUENCE [LARGE SCALE GENOMIC DNA]</scope>
</reference>
<protein>
    <submittedName>
        <fullName evidence="2">SsDNA binding protein</fullName>
    </submittedName>
</protein>
<dbReference type="GeneID" id="29068950"/>
<evidence type="ECO:0000313" key="3">
    <source>
        <dbReference type="Proteomes" id="UP000201149"/>
    </source>
</evidence>
<dbReference type="RefSeq" id="YP_009292435.1">
    <property type="nucleotide sequence ID" value="NC_031122.1"/>
</dbReference>
<accession>A0A1B3B000</accession>
<proteinExistence type="predicted"/>
<evidence type="ECO:0000313" key="2">
    <source>
        <dbReference type="EMBL" id="AOE44324.1"/>
    </source>
</evidence>
<dbReference type="Proteomes" id="UP000201149">
    <property type="component" value="Segment"/>
</dbReference>
<dbReference type="EMBL" id="KX557277">
    <property type="protein sequence ID" value="AOE44324.1"/>
    <property type="molecule type" value="Genomic_DNA"/>
</dbReference>
<evidence type="ECO:0000256" key="1">
    <source>
        <dbReference type="SAM" id="MobiDB-lite"/>
    </source>
</evidence>
<feature type="compositionally biased region" description="Acidic residues" evidence="1">
    <location>
        <begin position="264"/>
        <end position="274"/>
    </location>
</feature>
<gene>
    <name evidence="2" type="primary">44</name>
    <name evidence="2" type="ORF">SEA_EYRE_44</name>
</gene>
<keyword evidence="3" id="KW-1185">Reference proteome</keyword>
<feature type="compositionally biased region" description="Acidic residues" evidence="1">
    <location>
        <begin position="312"/>
        <end position="325"/>
    </location>
</feature>
<organism evidence="2 3">
    <name type="scientific">Gordonia phage Eyre</name>
    <dbReference type="NCBI Taxonomy" id="1887646"/>
    <lineage>
        <taxon>Viruses</taxon>
        <taxon>Duplodnaviria</taxon>
        <taxon>Heunggongvirae</taxon>
        <taxon>Uroviricota</taxon>
        <taxon>Caudoviricetes</taxon>
        <taxon>Eyrevirus</taxon>
        <taxon>Eyrevirus eyre</taxon>
    </lineage>
</organism>
<dbReference type="OrthoDB" id="6740at10239"/>
<feature type="region of interest" description="Disordered" evidence="1">
    <location>
        <begin position="256"/>
        <end position="347"/>
    </location>
</feature>
<sequence length="414" mass="45243">MTTNDDRMSSSEIERRAADNELSFFPPQQPIRAQAFDQLAQTVEAMKLAGQFATSMCRTTAVPDVYRIGSKPNSDRKPEDVIANAAAAVIYGLELELTPSQALQNVFSVGGKPAIYARTAAALLQRRGYRFKTIESTDKSVTVRGWSRDGELVEESTWTIERAELAGYAPTIDPKTGDLRKNKWNKPIGNEKYLTDPQAMLYSKALMEVCRKLAPDVLLGIADRDDAHLFDGEAEAPRRVQNTAEQRANDFRARLAAKPQADEPPAEDAPEPADEPAAPVEEVAPTPADDGQAEPTVEEGKTADEPAPAEDAPTEEPQAEQEPAADEPKPEAQADPEPEQTKRAVPPITKLQLSKLWTVLGKEGLTDRDQALEWIGSQLQREVTSTKELTKSEAAQLIDFLEKAQAADAAKGTQ</sequence>
<feature type="compositionally biased region" description="Low complexity" evidence="1">
    <location>
        <begin position="275"/>
        <end position="289"/>
    </location>
</feature>
<dbReference type="KEGG" id="vg:29068950"/>
<name>A0A1B3B000_9CAUD</name>